<feature type="binding site" evidence="5">
    <location>
        <position position="186"/>
    </location>
    <ligand>
        <name>substrate</name>
    </ligand>
</feature>
<dbReference type="InterPro" id="IPR011242">
    <property type="entry name" value="ArgB_GNAT"/>
</dbReference>
<feature type="domain" description="N-acetyltransferase" evidence="7">
    <location>
        <begin position="290"/>
        <end position="436"/>
    </location>
</feature>
<dbReference type="Gene3D" id="3.40.1160.10">
    <property type="entry name" value="Acetylglutamate kinase-like"/>
    <property type="match status" value="1"/>
</dbReference>
<dbReference type="PIRSF" id="PIRSF036441">
    <property type="entry name" value="NAGK_DUF619"/>
    <property type="match status" value="1"/>
</dbReference>
<comment type="catalytic activity">
    <reaction evidence="4">
        <text>N-acetyl-L-glutamate + ATP = N-acetyl-L-glutamyl 5-phosphate + ADP</text>
        <dbReference type="Rhea" id="RHEA:14629"/>
        <dbReference type="ChEBI" id="CHEBI:30616"/>
        <dbReference type="ChEBI" id="CHEBI:44337"/>
        <dbReference type="ChEBI" id="CHEBI:57936"/>
        <dbReference type="ChEBI" id="CHEBI:456216"/>
        <dbReference type="EC" id="2.7.2.8"/>
    </reaction>
</comment>
<name>E0THW6_PARBH</name>
<reference evidence="8 9" key="2">
    <citation type="journal article" date="2011" name="J. Bacteriol.">
        <title>Complete genome sequence of strain HTCC2503T of Parvularcula bermudensis, the type species of the order "Parvularculales" in the class Alphaproteobacteria.</title>
        <authorList>
            <person name="Oh H.M."/>
            <person name="Kang I."/>
            <person name="Vergin K.L."/>
            <person name="Kang D."/>
            <person name="Rhee K.H."/>
            <person name="Giovannoni S.J."/>
            <person name="Cho J.C."/>
        </authorList>
    </citation>
    <scope>NUCLEOTIDE SEQUENCE [LARGE SCALE GENOMIC DNA]</scope>
    <source>
        <strain evidence="9">ATCC BAA-594 / HTCC2503 / KCTC 12087</strain>
    </source>
</reference>
<dbReference type="EC" id="2.7.2.8" evidence="2"/>
<evidence type="ECO:0000256" key="1">
    <source>
        <dbReference type="ARBA" id="ARBA00004828"/>
    </source>
</evidence>
<feature type="site" description="Transition state stabilizer" evidence="6">
    <location>
        <position position="42"/>
    </location>
</feature>
<dbReference type="CDD" id="cd04265">
    <property type="entry name" value="DUF619-NAGS-U"/>
    <property type="match status" value="1"/>
</dbReference>
<proteinExistence type="predicted"/>
<dbReference type="eggNOG" id="COG0548">
    <property type="taxonomic scope" value="Bacteria"/>
</dbReference>
<organism evidence="8 9">
    <name type="scientific">Parvularcula bermudensis (strain ATCC BAA-594 / HTCC2503 / KCTC 12087)</name>
    <dbReference type="NCBI Taxonomy" id="314260"/>
    <lineage>
        <taxon>Bacteria</taxon>
        <taxon>Pseudomonadati</taxon>
        <taxon>Pseudomonadota</taxon>
        <taxon>Alphaproteobacteria</taxon>
        <taxon>Parvularculales</taxon>
        <taxon>Parvularculaceae</taxon>
        <taxon>Parvularcula</taxon>
    </lineage>
</organism>
<dbReference type="PANTHER" id="PTHR23342:SF0">
    <property type="entry name" value="N-ACETYLGLUTAMATE SYNTHASE, MITOCHONDRIAL"/>
    <property type="match status" value="1"/>
</dbReference>
<comment type="pathway">
    <text evidence="1">Amino-acid biosynthesis; L-arginine biosynthesis; N(2)-acetyl-L-ornithine from L-glutamate: step 2/4.</text>
</comment>
<evidence type="ECO:0000256" key="2">
    <source>
        <dbReference type="ARBA" id="ARBA00013065"/>
    </source>
</evidence>
<dbReference type="Pfam" id="PF04768">
    <property type="entry name" value="NAT"/>
    <property type="match status" value="1"/>
</dbReference>
<sequence length="439" mass="46973">MAEPSLRSALTELLGHVQNGKEVRAYLDRFGEAAKTRFAIFKLGGAVLEYGYEELAAALSLINTVGLTPIVVHGAGPQLDREVKARGLDRGKVDGLRVTDDRIAELAGTTVMEISTALAAAIGRAGGRAVPLPPMALAADPIDEATYGRVGEPTGIAKSLIEDVVASGAIPILGSLGIDRTGRLLNINADSVARALAIDFEPLKIVFVTGTGGLLDQEGRRIPAINLDAELDGLVKDGTVHSGMKLKLEEIQKLLDPLPRSTSVSITSPRGLVRELFTHGGDGTLVRRGEIITAHTHFETLDITKLSTLIEDAFGRSLKPGYLDNLQVAKIYASADMRAAAVVIEVEGMAVLDKFAVSRGARGEGLSHALWRRMSEDFPLLFWRSRAQNGFNAFYSERADGCVRRGMWQVFWQGEIDLNTVAPAVAAIAGRPEAFEASS</sequence>
<dbReference type="Proteomes" id="UP000001302">
    <property type="component" value="Chromosome"/>
</dbReference>
<dbReference type="SUPFAM" id="SSF53633">
    <property type="entry name" value="Carbamate kinase-like"/>
    <property type="match status" value="1"/>
</dbReference>
<dbReference type="STRING" id="314260.PB2503_11059"/>
<dbReference type="InterPro" id="IPR006855">
    <property type="entry name" value="Vertebrate-like_GNAT_dom"/>
</dbReference>
<dbReference type="OrthoDB" id="9803155at2"/>
<dbReference type="NCBIfam" id="NF003387">
    <property type="entry name" value="PRK04531.1-2"/>
    <property type="match status" value="1"/>
</dbReference>
<evidence type="ECO:0000256" key="5">
    <source>
        <dbReference type="PIRSR" id="PIRSR036441-50"/>
    </source>
</evidence>
<dbReference type="EMBL" id="CP002156">
    <property type="protein sequence ID" value="ADM10259.1"/>
    <property type="molecule type" value="Genomic_DNA"/>
</dbReference>
<keyword evidence="8" id="KW-0418">Kinase</keyword>
<dbReference type="HOGENOM" id="CLU_006384_4_1_5"/>
<evidence type="ECO:0000259" key="7">
    <source>
        <dbReference type="PROSITE" id="PS51731"/>
    </source>
</evidence>
<protein>
    <recommendedName>
        <fullName evidence="2">acetylglutamate kinase</fullName>
        <ecNumber evidence="2">2.7.2.8</ecNumber>
    </recommendedName>
</protein>
<dbReference type="AlphaFoldDB" id="E0THW6"/>
<dbReference type="Pfam" id="PF00696">
    <property type="entry name" value="AA_kinase"/>
    <property type="match status" value="1"/>
</dbReference>
<dbReference type="InterPro" id="IPR001048">
    <property type="entry name" value="Asp/Glu/Uridylate_kinase"/>
</dbReference>
<dbReference type="GO" id="GO:0006526">
    <property type="term" value="P:L-arginine biosynthetic process"/>
    <property type="evidence" value="ECO:0007669"/>
    <property type="project" value="InterPro"/>
</dbReference>
<accession>E0THW6</accession>
<dbReference type="InterPro" id="IPR036393">
    <property type="entry name" value="AceGlu_kinase-like_sf"/>
</dbReference>
<reference evidence="9" key="1">
    <citation type="submission" date="2010-08" db="EMBL/GenBank/DDBJ databases">
        <title>Genome sequence of Parvularcula bermudensis HTCC2503.</title>
        <authorList>
            <person name="Kang D.-M."/>
            <person name="Oh H.-M."/>
            <person name="Cho J.-C."/>
        </authorList>
    </citation>
    <scope>NUCLEOTIDE SEQUENCE [LARGE SCALE GENOMIC DNA]</scope>
    <source>
        <strain evidence="9">ATCC BAA-594 / HTCC2503 / KCTC 12087</strain>
    </source>
</reference>
<evidence type="ECO:0000313" key="9">
    <source>
        <dbReference type="Proteomes" id="UP000001302"/>
    </source>
</evidence>
<dbReference type="PANTHER" id="PTHR23342">
    <property type="entry name" value="N-ACETYLGLUTAMATE SYNTHASE"/>
    <property type="match status" value="1"/>
</dbReference>
<keyword evidence="3" id="KW-0808">Transferase</keyword>
<dbReference type="GO" id="GO:0005737">
    <property type="term" value="C:cytoplasm"/>
    <property type="evidence" value="ECO:0007669"/>
    <property type="project" value="InterPro"/>
</dbReference>
<dbReference type="CDD" id="cd04252">
    <property type="entry name" value="AAK_NAGK-fArgBP"/>
    <property type="match status" value="1"/>
</dbReference>
<feature type="site" description="Transition state stabilizer" evidence="6">
    <location>
        <position position="247"/>
    </location>
</feature>
<dbReference type="GO" id="GO:0003991">
    <property type="term" value="F:acetylglutamate kinase activity"/>
    <property type="evidence" value="ECO:0007669"/>
    <property type="project" value="UniProtKB-EC"/>
</dbReference>
<dbReference type="Gene3D" id="3.40.630.30">
    <property type="match status" value="1"/>
</dbReference>
<gene>
    <name evidence="8" type="ordered locus">PB2503_11059</name>
</gene>
<evidence type="ECO:0000256" key="6">
    <source>
        <dbReference type="PIRSR" id="PIRSR036441-51"/>
    </source>
</evidence>
<evidence type="ECO:0000256" key="3">
    <source>
        <dbReference type="ARBA" id="ARBA00022679"/>
    </source>
</evidence>
<dbReference type="RefSeq" id="WP_013301233.1">
    <property type="nucleotide sequence ID" value="NC_014414.1"/>
</dbReference>
<feature type="binding site" evidence="5">
    <location>
        <position position="97"/>
    </location>
    <ligand>
        <name>substrate</name>
    </ligand>
</feature>
<keyword evidence="9" id="KW-1185">Reference proteome</keyword>
<evidence type="ECO:0000256" key="4">
    <source>
        <dbReference type="ARBA" id="ARBA00048141"/>
    </source>
</evidence>
<dbReference type="KEGG" id="pbr:PB2503_11059"/>
<dbReference type="InterPro" id="IPR041734">
    <property type="entry name" value="NAGK-fArgBP"/>
</dbReference>
<dbReference type="PROSITE" id="PS51731">
    <property type="entry name" value="GNAT_NAGS"/>
    <property type="match status" value="1"/>
</dbReference>
<evidence type="ECO:0000313" key="8">
    <source>
        <dbReference type="EMBL" id="ADM10259.1"/>
    </source>
</evidence>
<dbReference type="GO" id="GO:0004042">
    <property type="term" value="F:L-glutamate N-acetyltransferase activity"/>
    <property type="evidence" value="ECO:0007669"/>
    <property type="project" value="TreeGrafter"/>
</dbReference>
<feature type="binding site" evidence="5">
    <location>
        <begin position="75"/>
        <end position="76"/>
    </location>
    <ligand>
        <name>substrate</name>
    </ligand>
</feature>